<dbReference type="OMA" id="PRIACMG"/>
<evidence type="ECO:0000256" key="2">
    <source>
        <dbReference type="ARBA" id="ARBA00004496"/>
    </source>
</evidence>
<sequence length="469" mass="52941">MVILDMSPSFKTWTPDEMSFESPVSLNNVGNNGGSGRRSCRSPHYYDGNEFNPRSSISSSVHLAAVVIQKVYKGYQTRRSMADCAVVVQKLWHKNISIEQPDVAVTDFDEPKTPSSRWVRAARRVAKVGKGLLKDSNARKLAFRHWLEAIDPRHRYGHNLHLYYDVWFNGESSQSFFYWLDVGEGKEVVVEKCSRNILQSQCVKYLIPKEREAYQVIAKNGRLLYKKTGVPLNTVDGSKWIFVLSTTRNLYVGQKKKGKFQHSSFLSGGATSSAGRLVVKDGFLKAIWPYSGHYHPTEENFNEFIGFLQENGLDLTNVKKYSTDDDETILDHSSTTNITKASSSCSKLVDHLDMAIDMYNSNPSKLSQVEKFKFSPRLSPRSSWSSGIGPRISCVRDYPTELQFKALEQVNLSPRCFTNDTTTANKALTPSCQRRSPCMTRLSSTIAYSNEISISKVSLTLPLNMKNKT</sequence>
<dbReference type="GO" id="GO:0005737">
    <property type="term" value="C:cytoplasm"/>
    <property type="evidence" value="ECO:0007669"/>
    <property type="project" value="UniProtKB-SubCell"/>
</dbReference>
<name>A0A0K9P6B0_ZOSMR</name>
<accession>A0A0K9P6B0</accession>
<dbReference type="OrthoDB" id="7344096at2759"/>
<evidence type="ECO:0000256" key="1">
    <source>
        <dbReference type="ARBA" id="ARBA00004123"/>
    </source>
</evidence>
<dbReference type="GO" id="GO:0005634">
    <property type="term" value="C:nucleus"/>
    <property type="evidence" value="ECO:0007669"/>
    <property type="project" value="UniProtKB-SubCell"/>
</dbReference>
<dbReference type="PANTHER" id="PTHR31250">
    <property type="entry name" value="IQ DOMAIN-CONTAINING PROTEIN IQM3"/>
    <property type="match status" value="1"/>
</dbReference>
<organism evidence="5 6">
    <name type="scientific">Zostera marina</name>
    <name type="common">Eelgrass</name>
    <dbReference type="NCBI Taxonomy" id="29655"/>
    <lineage>
        <taxon>Eukaryota</taxon>
        <taxon>Viridiplantae</taxon>
        <taxon>Streptophyta</taxon>
        <taxon>Embryophyta</taxon>
        <taxon>Tracheophyta</taxon>
        <taxon>Spermatophyta</taxon>
        <taxon>Magnoliopsida</taxon>
        <taxon>Liliopsida</taxon>
        <taxon>Zosteraceae</taxon>
        <taxon>Zostera</taxon>
    </lineage>
</organism>
<dbReference type="CDD" id="cd23767">
    <property type="entry name" value="IQCD"/>
    <property type="match status" value="1"/>
</dbReference>
<keyword evidence="3" id="KW-0963">Cytoplasm</keyword>
<reference evidence="6" key="1">
    <citation type="journal article" date="2016" name="Nature">
        <title>The genome of the seagrass Zostera marina reveals angiosperm adaptation to the sea.</title>
        <authorList>
            <person name="Olsen J.L."/>
            <person name="Rouze P."/>
            <person name="Verhelst B."/>
            <person name="Lin Y.-C."/>
            <person name="Bayer T."/>
            <person name="Collen J."/>
            <person name="Dattolo E."/>
            <person name="De Paoli E."/>
            <person name="Dittami S."/>
            <person name="Maumus F."/>
            <person name="Michel G."/>
            <person name="Kersting A."/>
            <person name="Lauritano C."/>
            <person name="Lohaus R."/>
            <person name="Toepel M."/>
            <person name="Tonon T."/>
            <person name="Vanneste K."/>
            <person name="Amirebrahimi M."/>
            <person name="Brakel J."/>
            <person name="Bostroem C."/>
            <person name="Chovatia M."/>
            <person name="Grimwood J."/>
            <person name="Jenkins J.W."/>
            <person name="Jueterbock A."/>
            <person name="Mraz A."/>
            <person name="Stam W.T."/>
            <person name="Tice H."/>
            <person name="Bornberg-Bauer E."/>
            <person name="Green P.J."/>
            <person name="Pearson G.A."/>
            <person name="Procaccini G."/>
            <person name="Duarte C.M."/>
            <person name="Schmutz J."/>
            <person name="Reusch T.B.H."/>
            <person name="Van de Peer Y."/>
        </authorList>
    </citation>
    <scope>NUCLEOTIDE SEQUENCE [LARGE SCALE GENOMIC DNA]</scope>
    <source>
        <strain evidence="6">cv. Finnish</strain>
    </source>
</reference>
<dbReference type="InterPro" id="IPR044159">
    <property type="entry name" value="IQM"/>
</dbReference>
<evidence type="ECO:0000313" key="5">
    <source>
        <dbReference type="EMBL" id="KMZ63720.1"/>
    </source>
</evidence>
<keyword evidence="4" id="KW-0539">Nucleus</keyword>
<evidence type="ECO:0000256" key="3">
    <source>
        <dbReference type="ARBA" id="ARBA00022490"/>
    </source>
</evidence>
<dbReference type="Proteomes" id="UP000036987">
    <property type="component" value="Unassembled WGS sequence"/>
</dbReference>
<dbReference type="PROSITE" id="PS50096">
    <property type="entry name" value="IQ"/>
    <property type="match status" value="1"/>
</dbReference>
<dbReference type="AlphaFoldDB" id="A0A0K9P6B0"/>
<dbReference type="EMBL" id="LFYR01001213">
    <property type="protein sequence ID" value="KMZ63720.1"/>
    <property type="molecule type" value="Genomic_DNA"/>
</dbReference>
<gene>
    <name evidence="5" type="ORF">ZOSMA_3G02050</name>
</gene>
<protein>
    <submittedName>
        <fullName evidence="5">Putative Calmodulin binding protein</fullName>
    </submittedName>
</protein>
<dbReference type="PANTHER" id="PTHR31250:SF27">
    <property type="entry name" value="IQ DOMAIN-CONTAINING PROTEIN IQM5"/>
    <property type="match status" value="1"/>
</dbReference>
<proteinExistence type="predicted"/>
<comment type="subcellular location">
    <subcellularLocation>
        <location evidence="2">Cytoplasm</location>
    </subcellularLocation>
    <subcellularLocation>
        <location evidence="1">Nucleus</location>
    </subcellularLocation>
</comment>
<evidence type="ECO:0000256" key="4">
    <source>
        <dbReference type="ARBA" id="ARBA00023242"/>
    </source>
</evidence>
<dbReference type="STRING" id="29655.A0A0K9P6B0"/>
<evidence type="ECO:0000313" key="6">
    <source>
        <dbReference type="Proteomes" id="UP000036987"/>
    </source>
</evidence>
<comment type="caution">
    <text evidence="5">The sequence shown here is derived from an EMBL/GenBank/DDBJ whole genome shotgun (WGS) entry which is preliminary data.</text>
</comment>
<keyword evidence="6" id="KW-1185">Reference proteome</keyword>